<name>A0A8T0RI47_PANVG</name>
<dbReference type="Gene3D" id="3.80.10.10">
    <property type="entry name" value="Ribonuclease Inhibitor"/>
    <property type="match status" value="1"/>
</dbReference>
<evidence type="ECO:0000313" key="4">
    <source>
        <dbReference type="Proteomes" id="UP000823388"/>
    </source>
</evidence>
<sequence length="289" mass="31871">MPSSRRCRRGGGRSRAEPPSPSSAPSEPRDWAALPQDILLTVFLKLGPCEIRQGAELVCTTWRRVAVDEPLLWRRIDMAAVSTLSPVGRAVARAALDRGAGQCEAFTASCGDDMLLLPYLVDRAPSLKSLHFSCFDGPNKVLAVVLKNLPLLEDLENFLKSVCQACPLLRKLKIRFSIDENYYTDDGIVREKIKGIFTTMCELLSLELLDCDLTVEGLSDILDHSPVLQSLYITGYFDGEMDAELRAKCAKVKNLTLPFGQSTLGSANLKCKSKEPLNPFAMYVVNCGR</sequence>
<dbReference type="Gene3D" id="1.20.1280.50">
    <property type="match status" value="1"/>
</dbReference>
<dbReference type="PANTHER" id="PTHR38926">
    <property type="entry name" value="F-BOX DOMAIN CONTAINING PROTEIN, EXPRESSED"/>
    <property type="match status" value="1"/>
</dbReference>
<feature type="region of interest" description="Disordered" evidence="1">
    <location>
        <begin position="1"/>
        <end position="29"/>
    </location>
</feature>
<keyword evidence="4" id="KW-1185">Reference proteome</keyword>
<dbReference type="FunFam" id="1.20.1280.50:FF:000037">
    <property type="entry name" value="F-box protein SKIP19"/>
    <property type="match status" value="1"/>
</dbReference>
<proteinExistence type="predicted"/>
<dbReference type="SUPFAM" id="SSF81383">
    <property type="entry name" value="F-box domain"/>
    <property type="match status" value="1"/>
</dbReference>
<feature type="compositionally biased region" description="Basic residues" evidence="1">
    <location>
        <begin position="1"/>
        <end position="12"/>
    </location>
</feature>
<dbReference type="InterPro" id="IPR032675">
    <property type="entry name" value="LRR_dom_sf"/>
</dbReference>
<dbReference type="Pfam" id="PF12937">
    <property type="entry name" value="F-box-like"/>
    <property type="match status" value="1"/>
</dbReference>
<organism evidence="3 4">
    <name type="scientific">Panicum virgatum</name>
    <name type="common">Blackwell switchgrass</name>
    <dbReference type="NCBI Taxonomy" id="38727"/>
    <lineage>
        <taxon>Eukaryota</taxon>
        <taxon>Viridiplantae</taxon>
        <taxon>Streptophyta</taxon>
        <taxon>Embryophyta</taxon>
        <taxon>Tracheophyta</taxon>
        <taxon>Spermatophyta</taxon>
        <taxon>Magnoliopsida</taxon>
        <taxon>Liliopsida</taxon>
        <taxon>Poales</taxon>
        <taxon>Poaceae</taxon>
        <taxon>PACMAD clade</taxon>
        <taxon>Panicoideae</taxon>
        <taxon>Panicodae</taxon>
        <taxon>Paniceae</taxon>
        <taxon>Panicinae</taxon>
        <taxon>Panicum</taxon>
        <taxon>Panicum sect. Hiantes</taxon>
    </lineage>
</organism>
<dbReference type="InterPro" id="IPR001810">
    <property type="entry name" value="F-box_dom"/>
</dbReference>
<feature type="domain" description="F-box" evidence="2">
    <location>
        <begin position="28"/>
        <end position="76"/>
    </location>
</feature>
<protein>
    <recommendedName>
        <fullName evidence="2">F-box domain-containing protein</fullName>
    </recommendedName>
</protein>
<evidence type="ECO:0000313" key="3">
    <source>
        <dbReference type="EMBL" id="KAG2584463.1"/>
    </source>
</evidence>
<dbReference type="EMBL" id="CM029047">
    <property type="protein sequence ID" value="KAG2584463.1"/>
    <property type="molecule type" value="Genomic_DNA"/>
</dbReference>
<accession>A0A8T0RI47</accession>
<dbReference type="AlphaFoldDB" id="A0A8T0RI47"/>
<evidence type="ECO:0000256" key="1">
    <source>
        <dbReference type="SAM" id="MobiDB-lite"/>
    </source>
</evidence>
<dbReference type="InterPro" id="IPR036047">
    <property type="entry name" value="F-box-like_dom_sf"/>
</dbReference>
<comment type="caution">
    <text evidence="3">The sequence shown here is derived from an EMBL/GenBank/DDBJ whole genome shotgun (WGS) entry which is preliminary data.</text>
</comment>
<dbReference type="SUPFAM" id="SSF52047">
    <property type="entry name" value="RNI-like"/>
    <property type="match status" value="1"/>
</dbReference>
<dbReference type="PROSITE" id="PS50181">
    <property type="entry name" value="FBOX"/>
    <property type="match status" value="1"/>
</dbReference>
<evidence type="ECO:0000259" key="2">
    <source>
        <dbReference type="PROSITE" id="PS50181"/>
    </source>
</evidence>
<dbReference type="PANTHER" id="PTHR38926:SF74">
    <property type="entry name" value="OS08G0193600 PROTEIN"/>
    <property type="match status" value="1"/>
</dbReference>
<gene>
    <name evidence="3" type="ORF">PVAP13_6KG300400</name>
</gene>
<dbReference type="Proteomes" id="UP000823388">
    <property type="component" value="Chromosome 6K"/>
</dbReference>
<reference evidence="3 4" key="1">
    <citation type="submission" date="2020-05" db="EMBL/GenBank/DDBJ databases">
        <title>WGS assembly of Panicum virgatum.</title>
        <authorList>
            <person name="Lovell J.T."/>
            <person name="Jenkins J."/>
            <person name="Shu S."/>
            <person name="Juenger T.E."/>
            <person name="Schmutz J."/>
        </authorList>
    </citation>
    <scope>NUCLEOTIDE SEQUENCE [LARGE SCALE GENOMIC DNA]</scope>
    <source>
        <strain evidence="4">cv. AP13</strain>
    </source>
</reference>